<dbReference type="RefSeq" id="WP_190134067.1">
    <property type="nucleotide sequence ID" value="NZ_BNBT01000004.1"/>
</dbReference>
<dbReference type="Proteomes" id="UP000608024">
    <property type="component" value="Unassembled WGS sequence"/>
</dbReference>
<sequence>MSSSDRARAEVPFVVIPDTPSVLVTVTDEALREVACGMGTLETTVAPGIYRIEQRFAGAVATQYVEVGAEPFTRCLPLPRIPAPAPVRRTATAHDGHLAAAVRWSRRSTYLSGPPTVMVLLRNLRHGRRLDPYALEIGGESGEAVDGGEAGWHVDEREGWSVWSGPLPPGGYRLRLRRPSGEGLPLAQALWVSEGWTTLVFVGNGPRGAQPQHASVEMAPLGAGWSPLDEELSLAREAALSGLRQGIDLISDQQLFPMLESDHADPLLGVVGAHAILLDRRPDLRRLEEVVRRLAPHLPGHPDVAALCTLLDGGGGMPGPVSSPPMLAASCRLLVEADAADPGVIEDGSVAEAAAEGLVGRGVWTTWLERERRPDPAAVRGGPPPGGPVGSRPLTADPVGRVQAYIQEIAGLEGRAVEDVLHDVSRDELCRRTGLPHRPVERAIEGLRGPGPARGRAG</sequence>
<evidence type="ECO:0000256" key="1">
    <source>
        <dbReference type="SAM" id="MobiDB-lite"/>
    </source>
</evidence>
<reference evidence="2" key="2">
    <citation type="submission" date="2020-09" db="EMBL/GenBank/DDBJ databases">
        <authorList>
            <person name="Sun Q."/>
            <person name="Ohkuma M."/>
        </authorList>
    </citation>
    <scope>NUCLEOTIDE SEQUENCE</scope>
    <source>
        <strain evidence="2">JCM 4784</strain>
    </source>
</reference>
<dbReference type="AlphaFoldDB" id="A0A918Z5N2"/>
<proteinExistence type="predicted"/>
<evidence type="ECO:0000313" key="2">
    <source>
        <dbReference type="EMBL" id="GHE37839.1"/>
    </source>
</evidence>
<feature type="region of interest" description="Disordered" evidence="1">
    <location>
        <begin position="372"/>
        <end position="393"/>
    </location>
</feature>
<comment type="caution">
    <text evidence="2">The sequence shown here is derived from an EMBL/GenBank/DDBJ whole genome shotgun (WGS) entry which is preliminary data.</text>
</comment>
<keyword evidence="3" id="KW-1185">Reference proteome</keyword>
<organism evidence="2 3">
    <name type="scientific">Streptomyces longispororuber</name>
    <dbReference type="NCBI Taxonomy" id="68230"/>
    <lineage>
        <taxon>Bacteria</taxon>
        <taxon>Bacillati</taxon>
        <taxon>Actinomycetota</taxon>
        <taxon>Actinomycetes</taxon>
        <taxon>Kitasatosporales</taxon>
        <taxon>Streptomycetaceae</taxon>
        <taxon>Streptomyces</taxon>
    </lineage>
</organism>
<protein>
    <submittedName>
        <fullName evidence="2">Uncharacterized protein</fullName>
    </submittedName>
</protein>
<dbReference type="EMBL" id="BNBT01000004">
    <property type="protein sequence ID" value="GHE37839.1"/>
    <property type="molecule type" value="Genomic_DNA"/>
</dbReference>
<reference evidence="2" key="1">
    <citation type="journal article" date="2014" name="Int. J. Syst. Evol. Microbiol.">
        <title>Complete genome sequence of Corynebacterium casei LMG S-19264T (=DSM 44701T), isolated from a smear-ripened cheese.</title>
        <authorList>
            <consortium name="US DOE Joint Genome Institute (JGI-PGF)"/>
            <person name="Walter F."/>
            <person name="Albersmeier A."/>
            <person name="Kalinowski J."/>
            <person name="Ruckert C."/>
        </authorList>
    </citation>
    <scope>NUCLEOTIDE SEQUENCE</scope>
    <source>
        <strain evidence="2">JCM 4784</strain>
    </source>
</reference>
<accession>A0A918Z5N2</accession>
<gene>
    <name evidence="2" type="ORF">GCM10018785_04300</name>
</gene>
<name>A0A918Z5N2_9ACTN</name>
<evidence type="ECO:0000313" key="3">
    <source>
        <dbReference type="Proteomes" id="UP000608024"/>
    </source>
</evidence>